<evidence type="ECO:0000259" key="1">
    <source>
        <dbReference type="Pfam" id="PF06985"/>
    </source>
</evidence>
<reference evidence="2" key="2">
    <citation type="journal article" date="2023" name="IMA Fungus">
        <title>Comparative genomic study of the Penicillium genus elucidates a diverse pangenome and 15 lateral gene transfer events.</title>
        <authorList>
            <person name="Petersen C."/>
            <person name="Sorensen T."/>
            <person name="Nielsen M.R."/>
            <person name="Sondergaard T.E."/>
            <person name="Sorensen J.L."/>
            <person name="Fitzpatrick D.A."/>
            <person name="Frisvad J.C."/>
            <person name="Nielsen K.L."/>
        </authorList>
    </citation>
    <scope>NUCLEOTIDE SEQUENCE</scope>
    <source>
        <strain evidence="2">IBT 23319</strain>
    </source>
</reference>
<keyword evidence="3" id="KW-1185">Reference proteome</keyword>
<dbReference type="PANTHER" id="PTHR33112">
    <property type="entry name" value="DOMAIN PROTEIN, PUTATIVE-RELATED"/>
    <property type="match status" value="1"/>
</dbReference>
<gene>
    <name evidence="2" type="ORF">N7469_006122</name>
</gene>
<accession>A0A9W9TNT3</accession>
<proteinExistence type="predicted"/>
<dbReference type="Proteomes" id="UP001147733">
    <property type="component" value="Unassembled WGS sequence"/>
</dbReference>
<sequence length="435" mass="49788">MQHTPLQFTCGNLQVSLEFESHASQPQEGHRAWSESGTRLLAFDGRPPQWALALEGDRAPALNQPIRIPFEPFSPAQCLFNLRPNTQLAQSSDNIIKRPRSTKISLHELKIDKEKGCDKCDILYRAIKEYLPFAKQEQDVLLQFTSKKAGLVCAVQSQRGLALILDFSTRQDKCHWLTPSNTLAASPEISVDRLAEIQQWMNSCRSTHTACSREHQLEPRMRFLDLGPSHVRLCDSKTPGEPYGTLSHCWMFPDEIVTTNKNLHEYAAFGLEISKLPRQAQTAIQIFRSLGIHYLWVDSFCIIQDDDEDWKNHTERTADIYKASDLTISVSSNVICAEGCFMNEESTRLRYPVKKLRWASIGGPGSYVVETGYSPIHTPFYEGMQREEHQTMLRRVSSVHQERQYSRRTLYLGADEVVYKCRESCRCECGFEVTY</sequence>
<evidence type="ECO:0000313" key="2">
    <source>
        <dbReference type="EMBL" id="KAJ5231534.1"/>
    </source>
</evidence>
<protein>
    <recommendedName>
        <fullName evidence="1">Heterokaryon incompatibility domain-containing protein</fullName>
    </recommendedName>
</protein>
<name>A0A9W9TNT3_PENCI</name>
<dbReference type="GeneID" id="81384207"/>
<dbReference type="EMBL" id="JAPQKT010000005">
    <property type="protein sequence ID" value="KAJ5231534.1"/>
    <property type="molecule type" value="Genomic_DNA"/>
</dbReference>
<reference evidence="2" key="1">
    <citation type="submission" date="2022-11" db="EMBL/GenBank/DDBJ databases">
        <authorList>
            <person name="Petersen C."/>
        </authorList>
    </citation>
    <scope>NUCLEOTIDE SEQUENCE</scope>
    <source>
        <strain evidence="2">IBT 23319</strain>
    </source>
</reference>
<dbReference type="PANTHER" id="PTHR33112:SF13">
    <property type="entry name" value="HETEROKARYON INCOMPATIBILITY DOMAIN-CONTAINING PROTEIN"/>
    <property type="match status" value="1"/>
</dbReference>
<dbReference type="InterPro" id="IPR010730">
    <property type="entry name" value="HET"/>
</dbReference>
<dbReference type="OrthoDB" id="5362512at2759"/>
<dbReference type="RefSeq" id="XP_056500278.1">
    <property type="nucleotide sequence ID" value="XM_056645040.1"/>
</dbReference>
<feature type="domain" description="Heterokaryon incompatibility" evidence="1">
    <location>
        <begin position="243"/>
        <end position="350"/>
    </location>
</feature>
<comment type="caution">
    <text evidence="2">The sequence shown here is derived from an EMBL/GenBank/DDBJ whole genome shotgun (WGS) entry which is preliminary data.</text>
</comment>
<organism evidence="2 3">
    <name type="scientific">Penicillium citrinum</name>
    <dbReference type="NCBI Taxonomy" id="5077"/>
    <lineage>
        <taxon>Eukaryota</taxon>
        <taxon>Fungi</taxon>
        <taxon>Dikarya</taxon>
        <taxon>Ascomycota</taxon>
        <taxon>Pezizomycotina</taxon>
        <taxon>Eurotiomycetes</taxon>
        <taxon>Eurotiomycetidae</taxon>
        <taxon>Eurotiales</taxon>
        <taxon>Aspergillaceae</taxon>
        <taxon>Penicillium</taxon>
    </lineage>
</organism>
<dbReference type="Pfam" id="PF06985">
    <property type="entry name" value="HET"/>
    <property type="match status" value="1"/>
</dbReference>
<evidence type="ECO:0000313" key="3">
    <source>
        <dbReference type="Proteomes" id="UP001147733"/>
    </source>
</evidence>
<dbReference type="AlphaFoldDB" id="A0A9W9TNT3"/>